<dbReference type="Proteomes" id="UP000886251">
    <property type="component" value="Unassembled WGS sequence"/>
</dbReference>
<dbReference type="PIRSF" id="PIRSF006305">
    <property type="entry name" value="Maf"/>
    <property type="match status" value="1"/>
</dbReference>
<evidence type="ECO:0000313" key="5">
    <source>
        <dbReference type="EMBL" id="HEB96803.1"/>
    </source>
</evidence>
<dbReference type="CDD" id="cd00555">
    <property type="entry name" value="Maf"/>
    <property type="match status" value="1"/>
</dbReference>
<dbReference type="InterPro" id="IPR003697">
    <property type="entry name" value="Maf-like"/>
</dbReference>
<evidence type="ECO:0000256" key="1">
    <source>
        <dbReference type="ARBA" id="ARBA00001968"/>
    </source>
</evidence>
<comment type="function">
    <text evidence="4">Nucleoside triphosphate pyrophosphatase that hydrolyzes dTTP and UTP. May have a dual role in cell division arrest and in preventing the incorporation of modified nucleotides into cellular nucleic acids.</text>
</comment>
<keyword evidence="2 4" id="KW-0378">Hydrolase</keyword>
<keyword evidence="3 4" id="KW-0546">Nucleotide metabolism</keyword>
<dbReference type="EMBL" id="DRKP01000121">
    <property type="protein sequence ID" value="HEB96803.1"/>
    <property type="molecule type" value="Genomic_DNA"/>
</dbReference>
<gene>
    <name evidence="5" type="ORF">ENI96_10290</name>
</gene>
<feature type="active site" description="Proton acceptor" evidence="4">
    <location>
        <position position="76"/>
    </location>
</feature>
<dbReference type="EC" id="3.6.1.9" evidence="4"/>
<keyword evidence="4" id="KW-0963">Cytoplasm</keyword>
<feature type="site" description="Important for substrate specificity" evidence="4">
    <location>
        <position position="159"/>
    </location>
</feature>
<evidence type="ECO:0000256" key="2">
    <source>
        <dbReference type="ARBA" id="ARBA00022801"/>
    </source>
</evidence>
<comment type="catalytic activity">
    <reaction evidence="4">
        <text>UTP + H2O = UMP + diphosphate + H(+)</text>
        <dbReference type="Rhea" id="RHEA:29395"/>
        <dbReference type="ChEBI" id="CHEBI:15377"/>
        <dbReference type="ChEBI" id="CHEBI:15378"/>
        <dbReference type="ChEBI" id="CHEBI:33019"/>
        <dbReference type="ChEBI" id="CHEBI:46398"/>
        <dbReference type="ChEBI" id="CHEBI:57865"/>
        <dbReference type="EC" id="3.6.1.9"/>
    </reaction>
</comment>
<evidence type="ECO:0000256" key="3">
    <source>
        <dbReference type="ARBA" id="ARBA00023080"/>
    </source>
</evidence>
<dbReference type="Pfam" id="PF02545">
    <property type="entry name" value="Maf"/>
    <property type="match status" value="1"/>
</dbReference>
<comment type="catalytic activity">
    <reaction evidence="4">
        <text>dTTP + H2O = dTMP + diphosphate + H(+)</text>
        <dbReference type="Rhea" id="RHEA:28534"/>
        <dbReference type="ChEBI" id="CHEBI:15377"/>
        <dbReference type="ChEBI" id="CHEBI:15378"/>
        <dbReference type="ChEBI" id="CHEBI:33019"/>
        <dbReference type="ChEBI" id="CHEBI:37568"/>
        <dbReference type="ChEBI" id="CHEBI:63528"/>
        <dbReference type="EC" id="3.6.1.9"/>
    </reaction>
</comment>
<dbReference type="PANTHER" id="PTHR43213:SF5">
    <property type="entry name" value="BIFUNCTIONAL DTTP_UTP PYROPHOSPHATASE_METHYLTRANSFERASE PROTEIN-RELATED"/>
    <property type="match status" value="1"/>
</dbReference>
<evidence type="ECO:0000256" key="4">
    <source>
        <dbReference type="HAMAP-Rule" id="MF_00528"/>
    </source>
</evidence>
<comment type="similarity">
    <text evidence="4">Belongs to the Maf family. YhdE subfamily.</text>
</comment>
<feature type="site" description="Important for substrate specificity" evidence="4">
    <location>
        <position position="77"/>
    </location>
</feature>
<comment type="subcellular location">
    <subcellularLocation>
        <location evidence="4">Cytoplasm</location>
    </subcellularLocation>
</comment>
<comment type="cofactor">
    <cofactor evidence="1 4">
        <name>a divalent metal cation</name>
        <dbReference type="ChEBI" id="CHEBI:60240"/>
    </cofactor>
</comment>
<accession>A0A831RLB8</accession>
<reference evidence="5" key="1">
    <citation type="journal article" date="2020" name="mSystems">
        <title>Genome- and Community-Level Interaction Insights into Carbon Utilization and Element Cycling Functions of Hydrothermarchaeota in Hydrothermal Sediment.</title>
        <authorList>
            <person name="Zhou Z."/>
            <person name="Liu Y."/>
            <person name="Xu W."/>
            <person name="Pan J."/>
            <person name="Luo Z.H."/>
            <person name="Li M."/>
        </authorList>
    </citation>
    <scope>NUCLEOTIDE SEQUENCE [LARGE SCALE GENOMIC DNA]</scope>
    <source>
        <strain evidence="5">HyVt-443</strain>
    </source>
</reference>
<dbReference type="GO" id="GO:0005737">
    <property type="term" value="C:cytoplasm"/>
    <property type="evidence" value="ECO:0007669"/>
    <property type="project" value="UniProtKB-SubCell"/>
</dbReference>
<proteinExistence type="inferred from homology"/>
<sequence length="208" mass="22372">MNRSPEPSICLASRSPRRRELLDQIGIPHQVVTITVDETPRPGEAPAEYVIRLALEKARAGRRQAGTAMLPVLAADTAVVVDDQVLGKPAGRDDALAMLWRLSGRSHRVLTGVALAWDGRIDSRLSVSRVVFRPIGRDEAAAYWASGEPADKAGGYAIQGLGALFVERLEGSYSGVMGLPLFETGELLALAGIGPLNQFTREPKSAYE</sequence>
<organism evidence="5">
    <name type="scientific">Sedimenticola thiotaurini</name>
    <dbReference type="NCBI Taxonomy" id="1543721"/>
    <lineage>
        <taxon>Bacteria</taxon>
        <taxon>Pseudomonadati</taxon>
        <taxon>Pseudomonadota</taxon>
        <taxon>Gammaproteobacteria</taxon>
        <taxon>Chromatiales</taxon>
        <taxon>Sedimenticolaceae</taxon>
        <taxon>Sedimenticola</taxon>
    </lineage>
</organism>
<dbReference type="AlphaFoldDB" id="A0A831RLB8"/>
<dbReference type="SUPFAM" id="SSF52972">
    <property type="entry name" value="ITPase-like"/>
    <property type="match status" value="1"/>
</dbReference>
<comment type="caution">
    <text evidence="4">Lacks conserved residue(s) required for the propagation of feature annotation.</text>
</comment>
<dbReference type="GO" id="GO:0009117">
    <property type="term" value="P:nucleotide metabolic process"/>
    <property type="evidence" value="ECO:0007669"/>
    <property type="project" value="UniProtKB-KW"/>
</dbReference>
<dbReference type="PANTHER" id="PTHR43213">
    <property type="entry name" value="BIFUNCTIONAL DTTP/UTP PYROPHOSPHATASE/METHYLTRANSFERASE PROTEIN-RELATED"/>
    <property type="match status" value="1"/>
</dbReference>
<name>A0A831RLB8_9GAMM</name>
<dbReference type="HAMAP" id="MF_00528">
    <property type="entry name" value="Maf"/>
    <property type="match status" value="1"/>
</dbReference>
<dbReference type="Gene3D" id="3.90.950.10">
    <property type="match status" value="1"/>
</dbReference>
<dbReference type="NCBIfam" id="TIGR00172">
    <property type="entry name" value="maf"/>
    <property type="match status" value="1"/>
</dbReference>
<dbReference type="GO" id="GO:0047429">
    <property type="term" value="F:nucleoside triphosphate diphosphatase activity"/>
    <property type="evidence" value="ECO:0007669"/>
    <property type="project" value="UniProtKB-EC"/>
</dbReference>
<feature type="site" description="Important for substrate specificity" evidence="4">
    <location>
        <position position="17"/>
    </location>
</feature>
<protein>
    <recommendedName>
        <fullName evidence="4">dTTP/UTP pyrophosphatase</fullName>
        <shortName evidence="4">dTTPase/UTPase</shortName>
        <ecNumber evidence="4">3.6.1.9</ecNumber>
    </recommendedName>
    <alternativeName>
        <fullName evidence="4">Nucleoside triphosphate pyrophosphatase</fullName>
    </alternativeName>
    <alternativeName>
        <fullName evidence="4">Nucleotide pyrophosphatase</fullName>
        <shortName evidence="4">Nucleotide PPase</shortName>
    </alternativeName>
</protein>
<dbReference type="InterPro" id="IPR029001">
    <property type="entry name" value="ITPase-like_fam"/>
</dbReference>
<comment type="caution">
    <text evidence="5">The sequence shown here is derived from an EMBL/GenBank/DDBJ whole genome shotgun (WGS) entry which is preliminary data.</text>
</comment>